<reference evidence="1 2" key="1">
    <citation type="journal article" date="2019" name="Syst. Appl. Microbiol.">
        <title>New species of pathogenic Pseudomonas isolated from citrus in Tunisia: Proposal of Pseudomonas kairouanensis sp. nov. and Pseudomonas nabeulensis sp. nov.</title>
        <authorList>
            <person name="Oueslati M."/>
            <person name="Mulet M."/>
            <person name="Gomila M."/>
            <person name="Berge O."/>
            <person name="Hajlaoui M.R."/>
            <person name="Lalucat J."/>
            <person name="Sadfi-Zouaoui N."/>
            <person name="Garcia-Valdes E."/>
        </authorList>
    </citation>
    <scope>NUCLEOTIDE SEQUENCE [LARGE SCALE GENOMIC DNA]</scope>
    <source>
        <strain evidence="1 2">KC12</strain>
    </source>
</reference>
<accession>A0A4Z0AAE7</accession>
<sequence length="71" mass="7859">MLAKLVNDSAGIQNDRGVLTVFASKLAPTVLVFLWVTEIHCRSSWAPGSVKPPCFWRMPVYIAGMLIMPAR</sequence>
<proteinExistence type="predicted"/>
<dbReference type="EMBL" id="QUZU01000090">
    <property type="protein sequence ID" value="TFY84046.1"/>
    <property type="molecule type" value="Genomic_DNA"/>
</dbReference>
<organism evidence="1 2">
    <name type="scientific">Pseudomonas kairouanensis</name>
    <dbReference type="NCBI Taxonomy" id="2293832"/>
    <lineage>
        <taxon>Bacteria</taxon>
        <taxon>Pseudomonadati</taxon>
        <taxon>Pseudomonadota</taxon>
        <taxon>Gammaproteobacteria</taxon>
        <taxon>Pseudomonadales</taxon>
        <taxon>Pseudomonadaceae</taxon>
        <taxon>Pseudomonas</taxon>
    </lineage>
</organism>
<dbReference type="OrthoDB" id="7030773at2"/>
<protein>
    <submittedName>
        <fullName evidence="1">Uncharacterized protein</fullName>
    </submittedName>
</protein>
<dbReference type="AlphaFoldDB" id="A0A4Z0AAE7"/>
<gene>
    <name evidence="1" type="ORF">DYL59_31090</name>
</gene>
<dbReference type="Proteomes" id="UP000297391">
    <property type="component" value="Unassembled WGS sequence"/>
</dbReference>
<evidence type="ECO:0000313" key="1">
    <source>
        <dbReference type="EMBL" id="TFY84046.1"/>
    </source>
</evidence>
<keyword evidence="2" id="KW-1185">Reference proteome</keyword>
<evidence type="ECO:0000313" key="2">
    <source>
        <dbReference type="Proteomes" id="UP000297391"/>
    </source>
</evidence>
<name>A0A4Z0AAE7_9PSED</name>
<comment type="caution">
    <text evidence="1">The sequence shown here is derived from an EMBL/GenBank/DDBJ whole genome shotgun (WGS) entry which is preliminary data.</text>
</comment>